<accession>A0A5J6QPJ0</accession>
<organism evidence="1 2">
    <name type="scientific">Metapseudomonas lalkuanensis</name>
    <dbReference type="NCBI Taxonomy" id="2604832"/>
    <lineage>
        <taxon>Bacteria</taxon>
        <taxon>Pseudomonadati</taxon>
        <taxon>Pseudomonadota</taxon>
        <taxon>Gammaproteobacteria</taxon>
        <taxon>Pseudomonadales</taxon>
        <taxon>Pseudomonadaceae</taxon>
        <taxon>Metapseudomonas</taxon>
    </lineage>
</organism>
<keyword evidence="2" id="KW-1185">Reference proteome</keyword>
<gene>
    <name evidence="1" type="ORF">FXN65_20790</name>
</gene>
<dbReference type="KEGG" id="plal:FXN65_20790"/>
<dbReference type="AlphaFoldDB" id="A0A5J6QPJ0"/>
<dbReference type="Proteomes" id="UP000327179">
    <property type="component" value="Chromosome"/>
</dbReference>
<reference evidence="1 2" key="1">
    <citation type="submission" date="2019-08" db="EMBL/GenBank/DDBJ databases">
        <title>Whole-genome Sequencing of e-waste polymer degrading bacterium Pseudomonas sp. strain PE08.</title>
        <authorList>
            <person name="Kirdat K."/>
            <person name="Debbarma P."/>
            <person name="Narawade N."/>
            <person name="Suyal D."/>
            <person name="Thorat V."/>
            <person name="Shouche Y."/>
            <person name="Goel R."/>
            <person name="Yadav A."/>
        </authorList>
    </citation>
    <scope>NUCLEOTIDE SEQUENCE [LARGE SCALE GENOMIC DNA]</scope>
    <source>
        <strain evidence="1 2">PE08</strain>
    </source>
</reference>
<evidence type="ECO:0000313" key="2">
    <source>
        <dbReference type="Proteomes" id="UP000327179"/>
    </source>
</evidence>
<name>A0A5J6QPJ0_9GAMM</name>
<proteinExistence type="predicted"/>
<dbReference type="EMBL" id="CP043311">
    <property type="protein sequence ID" value="QEY64373.1"/>
    <property type="molecule type" value="Genomic_DNA"/>
</dbReference>
<dbReference type="RefSeq" id="WP_151135946.1">
    <property type="nucleotide sequence ID" value="NZ_CP043311.1"/>
</dbReference>
<sequence>MLYIQRDEDGNLIRVEAAEFDQMTGTLPADDQEIQGWYANLAMQSSLLQLKQSDLDMIRVLDDLITVLMTKGLIRITDLPPAAQSKLLSRNQAREALGGISRLIVEEEEEAGSGLI</sequence>
<protein>
    <submittedName>
        <fullName evidence="1">Tryptophan synthase subunit beta</fullName>
    </submittedName>
</protein>
<evidence type="ECO:0000313" key="1">
    <source>
        <dbReference type="EMBL" id="QEY64373.1"/>
    </source>
</evidence>